<evidence type="ECO:0000313" key="1">
    <source>
        <dbReference type="EMBL" id="ABX08510.1"/>
    </source>
</evidence>
<accession>A9BEK0</accession>
<dbReference type="OrthoDB" id="557189at2"/>
<name>A9BEK0_PROM4</name>
<dbReference type="AlphaFoldDB" id="A9BEK0"/>
<dbReference type="EMBL" id="CP000878">
    <property type="protein sequence ID" value="ABX08510.1"/>
    <property type="molecule type" value="Genomic_DNA"/>
</dbReference>
<dbReference type="RefSeq" id="WP_012195132.1">
    <property type="nucleotide sequence ID" value="NC_009976.1"/>
</dbReference>
<gene>
    <name evidence="1" type="ordered locus">P9211_05791</name>
</gene>
<sequence>MSKWTKKIEDDLTLLIKDWLKQQNKTQKDLRKSLNASSERMPALIAILQKEYSQGGLPKLVSRLCTIENDWASNNDISGKEPTTSDPFGQLDLLLEELKEDCSN</sequence>
<dbReference type="Proteomes" id="UP000000788">
    <property type="component" value="Chromosome"/>
</dbReference>
<protein>
    <submittedName>
        <fullName evidence="1">Uncharacterized protein</fullName>
    </submittedName>
</protein>
<organism evidence="1 2">
    <name type="scientific">Prochlorococcus marinus (strain MIT 9211)</name>
    <dbReference type="NCBI Taxonomy" id="93059"/>
    <lineage>
        <taxon>Bacteria</taxon>
        <taxon>Bacillati</taxon>
        <taxon>Cyanobacteriota</taxon>
        <taxon>Cyanophyceae</taxon>
        <taxon>Synechococcales</taxon>
        <taxon>Prochlorococcaceae</taxon>
        <taxon>Prochlorococcus</taxon>
    </lineage>
</organism>
<keyword evidence="2" id="KW-1185">Reference proteome</keyword>
<reference evidence="1 2" key="1">
    <citation type="journal article" date="2007" name="PLoS Genet.">
        <title>Patterns and implications of gene gain and loss in the evolution of Prochlorococcus.</title>
        <authorList>
            <person name="Kettler G.C."/>
            <person name="Martiny A.C."/>
            <person name="Huang K."/>
            <person name="Zucker J."/>
            <person name="Coleman M.L."/>
            <person name="Rodrigue S."/>
            <person name="Chen F."/>
            <person name="Lapidus A."/>
            <person name="Ferriera S."/>
            <person name="Johnson J."/>
            <person name="Steglich C."/>
            <person name="Church G.M."/>
            <person name="Richardson P."/>
            <person name="Chisholm S.W."/>
        </authorList>
    </citation>
    <scope>NUCLEOTIDE SEQUENCE [LARGE SCALE GENOMIC DNA]</scope>
    <source>
        <strain evidence="2">MIT 9211</strain>
    </source>
</reference>
<dbReference type="KEGG" id="pmj:P9211_05791"/>
<dbReference type="eggNOG" id="ENOG50342UN">
    <property type="taxonomic scope" value="Bacteria"/>
</dbReference>
<dbReference type="HOGENOM" id="CLU_170427_0_0_3"/>
<evidence type="ECO:0000313" key="2">
    <source>
        <dbReference type="Proteomes" id="UP000000788"/>
    </source>
</evidence>
<proteinExistence type="predicted"/>
<dbReference type="STRING" id="93059.P9211_05791"/>